<protein>
    <recommendedName>
        <fullName evidence="4">DUF5671 domain-containing protein</fullName>
    </recommendedName>
</protein>
<keyword evidence="1" id="KW-1133">Transmembrane helix</keyword>
<dbReference type="EMBL" id="PEYM01000085">
    <property type="protein sequence ID" value="PIS29441.1"/>
    <property type="molecule type" value="Genomic_DNA"/>
</dbReference>
<name>A0A2H0XX62_UNCSA</name>
<evidence type="ECO:0000313" key="2">
    <source>
        <dbReference type="EMBL" id="PIS29441.1"/>
    </source>
</evidence>
<evidence type="ECO:0000256" key="1">
    <source>
        <dbReference type="SAM" id="Phobius"/>
    </source>
</evidence>
<proteinExistence type="predicted"/>
<evidence type="ECO:0000313" key="3">
    <source>
        <dbReference type="Proteomes" id="UP000231343"/>
    </source>
</evidence>
<organism evidence="2 3">
    <name type="scientific">Candidatus Saganbacteria bacterium CG08_land_8_20_14_0_20_45_16</name>
    <dbReference type="NCBI Taxonomy" id="2014293"/>
    <lineage>
        <taxon>Bacteria</taxon>
        <taxon>Bacillati</taxon>
        <taxon>Saganbacteria</taxon>
    </lineage>
</organism>
<feature type="transmembrane region" description="Helical" evidence="1">
    <location>
        <begin position="6"/>
        <end position="28"/>
    </location>
</feature>
<reference evidence="2 3" key="1">
    <citation type="submission" date="2017-09" db="EMBL/GenBank/DDBJ databases">
        <title>Depth-based differentiation of microbial function through sediment-hosted aquifers and enrichment of novel symbionts in the deep terrestrial subsurface.</title>
        <authorList>
            <person name="Probst A.J."/>
            <person name="Ladd B."/>
            <person name="Jarett J.K."/>
            <person name="Geller-Mcgrath D.E."/>
            <person name="Sieber C.M."/>
            <person name="Emerson J.B."/>
            <person name="Anantharaman K."/>
            <person name="Thomas B.C."/>
            <person name="Malmstrom R."/>
            <person name="Stieglmeier M."/>
            <person name="Klingl A."/>
            <person name="Woyke T."/>
            <person name="Ryan C.M."/>
            <person name="Banfield J.F."/>
        </authorList>
    </citation>
    <scope>NUCLEOTIDE SEQUENCE [LARGE SCALE GENOMIC DNA]</scope>
    <source>
        <strain evidence="2">CG08_land_8_20_14_0_20_45_16</strain>
    </source>
</reference>
<keyword evidence="1" id="KW-0812">Transmembrane</keyword>
<evidence type="ECO:0008006" key="4">
    <source>
        <dbReference type="Google" id="ProtNLM"/>
    </source>
</evidence>
<dbReference type="AlphaFoldDB" id="A0A2H0XX62"/>
<sequence length="102" mass="11894">MDHKKIYYYVICVMTFFVLLWGAIDLASSSIGLINLHRSAQNISLPSDESPLPPEKGDQTFDFYYQDKMLQDRFWDSLVRVLLSGAIFVYCRYTIEKLEDKA</sequence>
<accession>A0A2H0XX62</accession>
<comment type="caution">
    <text evidence="2">The sequence shown here is derived from an EMBL/GenBank/DDBJ whole genome shotgun (WGS) entry which is preliminary data.</text>
</comment>
<dbReference type="Proteomes" id="UP000231343">
    <property type="component" value="Unassembled WGS sequence"/>
</dbReference>
<gene>
    <name evidence="2" type="ORF">COT42_05290</name>
</gene>
<keyword evidence="1" id="KW-0472">Membrane</keyword>